<gene>
    <name evidence="3" type="ORF">ACFO3J_26420</name>
</gene>
<feature type="region of interest" description="Disordered" evidence="2">
    <location>
        <begin position="770"/>
        <end position="799"/>
    </location>
</feature>
<dbReference type="Proteomes" id="UP001595765">
    <property type="component" value="Unassembled WGS sequence"/>
</dbReference>
<dbReference type="GO" id="GO:0005524">
    <property type="term" value="F:ATP binding"/>
    <property type="evidence" value="ECO:0007669"/>
    <property type="project" value="UniProtKB-KW"/>
</dbReference>
<dbReference type="Gene3D" id="3.40.50.300">
    <property type="entry name" value="P-loop containing nucleotide triphosphate hydrolases"/>
    <property type="match status" value="1"/>
</dbReference>
<evidence type="ECO:0000313" key="3">
    <source>
        <dbReference type="EMBL" id="MFC4034977.1"/>
    </source>
</evidence>
<dbReference type="RefSeq" id="WP_386434109.1">
    <property type="nucleotide sequence ID" value="NZ_JBHSBB010000019.1"/>
</dbReference>
<dbReference type="PANTHER" id="PTHR47691">
    <property type="entry name" value="REGULATOR-RELATED"/>
    <property type="match status" value="1"/>
</dbReference>
<protein>
    <submittedName>
        <fullName evidence="3">ATP-binding protein</fullName>
    </submittedName>
</protein>
<keyword evidence="1" id="KW-0802">TPR repeat</keyword>
<evidence type="ECO:0000256" key="1">
    <source>
        <dbReference type="PROSITE-ProRule" id="PRU00339"/>
    </source>
</evidence>
<dbReference type="SMART" id="SM00028">
    <property type="entry name" value="TPR"/>
    <property type="match status" value="4"/>
</dbReference>
<dbReference type="EMBL" id="JBHSBB010000019">
    <property type="protein sequence ID" value="MFC4034977.1"/>
    <property type="molecule type" value="Genomic_DNA"/>
</dbReference>
<dbReference type="SUPFAM" id="SSF48452">
    <property type="entry name" value="TPR-like"/>
    <property type="match status" value="1"/>
</dbReference>
<accession>A0ABV8HV55</accession>
<feature type="compositionally biased region" description="Gly residues" evidence="2">
    <location>
        <begin position="788"/>
        <end position="799"/>
    </location>
</feature>
<dbReference type="SUPFAM" id="SSF52540">
    <property type="entry name" value="P-loop containing nucleoside triphosphate hydrolases"/>
    <property type="match status" value="1"/>
</dbReference>
<evidence type="ECO:0000256" key="2">
    <source>
        <dbReference type="SAM" id="MobiDB-lite"/>
    </source>
</evidence>
<keyword evidence="3" id="KW-0547">Nucleotide-binding</keyword>
<reference evidence="4" key="1">
    <citation type="journal article" date="2019" name="Int. J. Syst. Evol. Microbiol.">
        <title>The Global Catalogue of Microorganisms (GCM) 10K type strain sequencing project: providing services to taxonomists for standard genome sequencing and annotation.</title>
        <authorList>
            <consortium name="The Broad Institute Genomics Platform"/>
            <consortium name="The Broad Institute Genome Sequencing Center for Infectious Disease"/>
            <person name="Wu L."/>
            <person name="Ma J."/>
        </authorList>
    </citation>
    <scope>NUCLEOTIDE SEQUENCE [LARGE SCALE GENOMIC DNA]</scope>
    <source>
        <strain evidence="4">CGMCC 4.7237</strain>
    </source>
</reference>
<dbReference type="InterPro" id="IPR011990">
    <property type="entry name" value="TPR-like_helical_dom_sf"/>
</dbReference>
<dbReference type="Pfam" id="PF13424">
    <property type="entry name" value="TPR_12"/>
    <property type="match status" value="2"/>
</dbReference>
<dbReference type="InterPro" id="IPR019734">
    <property type="entry name" value="TPR_rpt"/>
</dbReference>
<keyword evidence="3" id="KW-0067">ATP-binding</keyword>
<name>A0ABV8HV55_9ACTN</name>
<evidence type="ECO:0000313" key="4">
    <source>
        <dbReference type="Proteomes" id="UP001595765"/>
    </source>
</evidence>
<comment type="caution">
    <text evidence="3">The sequence shown here is derived from an EMBL/GenBank/DDBJ whole genome shotgun (WGS) entry which is preliminary data.</text>
</comment>
<dbReference type="InterPro" id="IPR027417">
    <property type="entry name" value="P-loop_NTPase"/>
</dbReference>
<organism evidence="3 4">
    <name type="scientific">Streptomyces polygonati</name>
    <dbReference type="NCBI Taxonomy" id="1617087"/>
    <lineage>
        <taxon>Bacteria</taxon>
        <taxon>Bacillati</taxon>
        <taxon>Actinomycetota</taxon>
        <taxon>Actinomycetes</taxon>
        <taxon>Kitasatosporales</taxon>
        <taxon>Streptomycetaceae</taxon>
        <taxon>Streptomyces</taxon>
    </lineage>
</organism>
<sequence>MDAISHEAVEGALRRADAAGRATARALLRRAAGVLAPGSAEAADPAEVLCRAAAVSEELRAELARWIGAAAGAGSHGNTIVGGDHHAGIVQAHTVGEIHWHTAAPPSMALPTPRQLIAAPRRLSGRTRELAELDTMWQGGGQREGPLVAVVNGPAGVGKTALAAHWLRSVAADFPDGQLFADLRGHAPEGPVGPPESLAMFLRAFGLTAIPPDPAERAALWRSVTAGRRLLVMLDNALSAAQVRPLLPGSGQSIVVITSRRRLTGLGLEGAVFHPLGVLDAEASAEILAQRVGASRTAAEPAAVRRVVDRCGGLALAVCVAAARMAARPGQPLAATAEALDHGAHRLAELRIGEEAAVRSALDASYRQLPPDAAALYRLLGVLPFVELTLPVVAAATGRDEAAADRLIEVLAEASLLEEPAAGRHRFHDLIRLHARGLAEVHDPDAIRTAAVRRALEWYLATATAAEALVSPNHRVLDRDYEELSPDAGLRFPDQRGALAWLAAEQHHLMTALRTAAALGWNGLCWQLADAMWPLWLRLRPYDLWVEAHRLGLAAARRDSSLPGELRMLTDGGAGLRNGGRPDEAVKSFGEALELARTVGDRRVEAQALHGLGQSHYLAGRPDEAAGFFRRALRLREEIGYARGAALSRISLGDTMRSVGRPEEAAEELRRARTELLALPDPYEASRALALLGRALGEAGRTGPAERCLREAAEEFRTGGSAHWEAYSLEMLGVVLQRAGRPDDARRAFERSLALYEGAGAPDAARLAARLAPPAPGTESGTAPAPGSGPGRAPGAGTS</sequence>
<dbReference type="PANTHER" id="PTHR47691:SF3">
    <property type="entry name" value="HTH-TYPE TRANSCRIPTIONAL REGULATOR RV0890C-RELATED"/>
    <property type="match status" value="1"/>
</dbReference>
<proteinExistence type="predicted"/>
<dbReference type="PROSITE" id="PS50005">
    <property type="entry name" value="TPR"/>
    <property type="match status" value="1"/>
</dbReference>
<feature type="repeat" description="TPR" evidence="1">
    <location>
        <begin position="606"/>
        <end position="639"/>
    </location>
</feature>
<keyword evidence="4" id="KW-1185">Reference proteome</keyword>
<dbReference type="Gene3D" id="1.25.40.10">
    <property type="entry name" value="Tetratricopeptide repeat domain"/>
    <property type="match status" value="2"/>
</dbReference>